<dbReference type="SMART" id="SM00404">
    <property type="entry name" value="PTPc_motif"/>
    <property type="match status" value="1"/>
</dbReference>
<dbReference type="InterPro" id="IPR036116">
    <property type="entry name" value="FN3_sf"/>
</dbReference>
<keyword evidence="2 10" id="KW-0812">Transmembrane</keyword>
<evidence type="ECO:0000256" key="4">
    <source>
        <dbReference type="ARBA" id="ARBA00022801"/>
    </source>
</evidence>
<evidence type="ECO:0000256" key="9">
    <source>
        <dbReference type="SAM" id="MobiDB-lite"/>
    </source>
</evidence>
<dbReference type="Gene3D" id="2.60.40.10">
    <property type="entry name" value="Immunoglobulins"/>
    <property type="match status" value="2"/>
</dbReference>
<dbReference type="WBParaSite" id="PSAMB.scaffold7115size8192.g29652.t1">
    <property type="protein sequence ID" value="PSAMB.scaffold7115size8192.g29652.t1"/>
    <property type="gene ID" value="PSAMB.scaffold7115size8192.g29652"/>
</dbReference>
<evidence type="ECO:0000256" key="1">
    <source>
        <dbReference type="ARBA" id="ARBA00004479"/>
    </source>
</evidence>
<dbReference type="Proteomes" id="UP000887566">
    <property type="component" value="Unplaced"/>
</dbReference>
<comment type="subcellular location">
    <subcellularLocation>
        <location evidence="1">Membrane</location>
        <topology evidence="1">Single-pass type I membrane protein</topology>
    </subcellularLocation>
</comment>
<keyword evidence="8" id="KW-0325">Glycoprotein</keyword>
<evidence type="ECO:0000259" key="11">
    <source>
        <dbReference type="PROSITE" id="PS50055"/>
    </source>
</evidence>
<evidence type="ECO:0000259" key="13">
    <source>
        <dbReference type="PROSITE" id="PS50853"/>
    </source>
</evidence>
<dbReference type="Pfam" id="PF00041">
    <property type="entry name" value="fn3"/>
    <property type="match status" value="1"/>
</dbReference>
<dbReference type="PROSITE" id="PS00383">
    <property type="entry name" value="TYR_PHOSPHATASE_1"/>
    <property type="match status" value="1"/>
</dbReference>
<organism evidence="14 15">
    <name type="scientific">Plectus sambesii</name>
    <dbReference type="NCBI Taxonomy" id="2011161"/>
    <lineage>
        <taxon>Eukaryota</taxon>
        <taxon>Metazoa</taxon>
        <taxon>Ecdysozoa</taxon>
        <taxon>Nematoda</taxon>
        <taxon>Chromadorea</taxon>
        <taxon>Plectida</taxon>
        <taxon>Plectina</taxon>
        <taxon>Plectoidea</taxon>
        <taxon>Plectidae</taxon>
        <taxon>Plectus</taxon>
    </lineage>
</organism>
<dbReference type="PANTHER" id="PTHR46957">
    <property type="entry name" value="CYTOKINE RECEPTOR"/>
    <property type="match status" value="1"/>
</dbReference>
<keyword evidence="14" id="KW-1185">Reference proteome</keyword>
<evidence type="ECO:0000256" key="5">
    <source>
        <dbReference type="ARBA" id="ARBA00022912"/>
    </source>
</evidence>
<dbReference type="GO" id="GO:0016020">
    <property type="term" value="C:membrane"/>
    <property type="evidence" value="ECO:0007669"/>
    <property type="project" value="UniProtKB-SubCell"/>
</dbReference>
<dbReference type="PROSITE" id="PS50056">
    <property type="entry name" value="TYR_PHOSPHATASE_2"/>
    <property type="match status" value="1"/>
</dbReference>
<dbReference type="AlphaFoldDB" id="A0A914X9H0"/>
<dbReference type="GO" id="GO:0004725">
    <property type="term" value="F:protein tyrosine phosphatase activity"/>
    <property type="evidence" value="ECO:0007669"/>
    <property type="project" value="InterPro"/>
</dbReference>
<keyword evidence="6 10" id="KW-1133">Transmembrane helix</keyword>
<keyword evidence="3" id="KW-0732">Signal</keyword>
<feature type="domain" description="Tyrosine-protein phosphatase" evidence="11">
    <location>
        <begin position="551"/>
        <end position="807"/>
    </location>
</feature>
<dbReference type="PRINTS" id="PR00700">
    <property type="entry name" value="PRTYPHPHTASE"/>
</dbReference>
<dbReference type="SUPFAM" id="SSF52799">
    <property type="entry name" value="(Phosphotyrosine protein) phosphatases II"/>
    <property type="match status" value="2"/>
</dbReference>
<name>A0A914X9H0_9BILA</name>
<dbReference type="PANTHER" id="PTHR46957:SF6">
    <property type="entry name" value="PROTEIN-TYROSINE-PHOSPHATASE"/>
    <property type="match status" value="1"/>
</dbReference>
<dbReference type="InterPro" id="IPR003595">
    <property type="entry name" value="Tyr_Pase_cat"/>
</dbReference>
<keyword evidence="5" id="KW-0904">Protein phosphatase</keyword>
<dbReference type="InterPro" id="IPR050713">
    <property type="entry name" value="RTP_Phos/Ushers"/>
</dbReference>
<keyword evidence="4" id="KW-0378">Hydrolase</keyword>
<accession>A0A914X9H0</accession>
<dbReference type="FunFam" id="3.90.190.10:FF:000001">
    <property type="entry name" value="Receptor-type tyrosine-protein phosphatase F isoform A"/>
    <property type="match status" value="1"/>
</dbReference>
<dbReference type="Gene3D" id="3.90.190.10">
    <property type="entry name" value="Protein tyrosine phosphatase superfamily"/>
    <property type="match status" value="2"/>
</dbReference>
<evidence type="ECO:0000256" key="2">
    <source>
        <dbReference type="ARBA" id="ARBA00022692"/>
    </source>
</evidence>
<evidence type="ECO:0000256" key="6">
    <source>
        <dbReference type="ARBA" id="ARBA00022989"/>
    </source>
</evidence>
<evidence type="ECO:0000256" key="3">
    <source>
        <dbReference type="ARBA" id="ARBA00022729"/>
    </source>
</evidence>
<dbReference type="CDD" id="cd00063">
    <property type="entry name" value="FN3"/>
    <property type="match status" value="1"/>
</dbReference>
<dbReference type="InterPro" id="IPR000387">
    <property type="entry name" value="Tyr_Pase_dom"/>
</dbReference>
<feature type="domain" description="Tyrosine specific protein phosphatases" evidence="12">
    <location>
        <begin position="727"/>
        <end position="798"/>
    </location>
</feature>
<dbReference type="InterPro" id="IPR000242">
    <property type="entry name" value="PTP_cat"/>
</dbReference>
<evidence type="ECO:0000313" key="14">
    <source>
        <dbReference type="Proteomes" id="UP000887566"/>
    </source>
</evidence>
<feature type="transmembrane region" description="Helical" evidence="10">
    <location>
        <begin position="407"/>
        <end position="430"/>
    </location>
</feature>
<evidence type="ECO:0000313" key="15">
    <source>
        <dbReference type="WBParaSite" id="PSAMB.scaffold7115size8192.g29652.t1"/>
    </source>
</evidence>
<dbReference type="InterPro" id="IPR016130">
    <property type="entry name" value="Tyr_Pase_AS"/>
</dbReference>
<dbReference type="PROSITE" id="PS50853">
    <property type="entry name" value="FN3"/>
    <property type="match status" value="1"/>
</dbReference>
<dbReference type="InterPro" id="IPR013783">
    <property type="entry name" value="Ig-like_fold"/>
</dbReference>
<feature type="region of interest" description="Disordered" evidence="9">
    <location>
        <begin position="58"/>
        <end position="78"/>
    </location>
</feature>
<dbReference type="SUPFAM" id="SSF49265">
    <property type="entry name" value="Fibronectin type III"/>
    <property type="match status" value="2"/>
</dbReference>
<reference evidence="15" key="1">
    <citation type="submission" date="2022-11" db="UniProtKB">
        <authorList>
            <consortium name="WormBaseParasite"/>
        </authorList>
    </citation>
    <scope>IDENTIFICATION</scope>
</reference>
<dbReference type="Pfam" id="PF00102">
    <property type="entry name" value="Y_phosphatase"/>
    <property type="match status" value="2"/>
</dbReference>
<protein>
    <submittedName>
        <fullName evidence="15">Protein-tyrosine-phosphatase</fullName>
    </submittedName>
</protein>
<evidence type="ECO:0000256" key="7">
    <source>
        <dbReference type="ARBA" id="ARBA00023136"/>
    </source>
</evidence>
<dbReference type="PROSITE" id="PS50055">
    <property type="entry name" value="TYR_PHOSPHATASE_PTP"/>
    <property type="match status" value="2"/>
</dbReference>
<evidence type="ECO:0000256" key="10">
    <source>
        <dbReference type="SAM" id="Phobius"/>
    </source>
</evidence>
<proteinExistence type="predicted"/>
<dbReference type="SMART" id="SM00194">
    <property type="entry name" value="PTPc"/>
    <property type="match status" value="2"/>
</dbReference>
<dbReference type="SMART" id="SM00060">
    <property type="entry name" value="FN3"/>
    <property type="match status" value="2"/>
</dbReference>
<sequence length="1021" mass="115679">MLVTNPIAHAAVRVALVAPPERVRVQATSNSSVVVTWTPTEGEIDGYVVKFIHEPSKQVGSEHHGGGQRQSDSWQERMVPDKAATHVEISGLLSDKPYAFCVLAVRDARQGACSDPPVTIEQLKPLYMVSNLRFVWKTDHSVMLNWEYNGPMPIKFLVSQTGRKNYLDQFLAPKSMVSPSMQFDVDGHERSYKWTSLRPYMEYTFLVGVESIQSGEEYWPKQVTAKTSAAGPPFVDSPEFLDSQTPDRATVKLKMASEEYGPISHYWLIVVPANFSQEDLPRLDNNILRAKSAIDRRRLKRATDEGAYISMELEAAALRKKNQTEHEVVIGDNKEYGDFRNHPLDAKEQYKLMLRAFAVDDDTSKSFDMLVPPQETKGKLWSDSMLSKPFNTKAVVGAGRSTKPGNVWLIGPVIAILIITVIVGMLIIWWMKRNKKKQPHNRHGSITKVALGPNANSETSKLLVGQDVYGRQPMNPYDHMNGNGGLHADPHMEMYPLQQGMGNHYAPVPVPLPVNVPSLPSIGHSLSHPPIPITELATHLDRLKANDCMLFSQEYESIETGQQFTWEHSNMEANKPKNRYANVVAYDHSRVMLTPLDHGQLGADYINANYIDGYRKSKAYIATQGPLPETFADFWRMVWDEQTVTIVMLTKLEERSRIKCDQYWPMRGAHSYGQVQVTLVDTLDLAHYTIRTMRIQRRGEPEVRDIRHLQFTAWPDHGVPDHPTPFLMFLKRVKSLNPPEAGPVTVHCSAGIGRTGAFIAIDCMLERLRYENTVDVFGCVTALRSQRSYMVQTEDQYVFIHDAVLDAVQSGSTEVPAGKLFTHIQALMQVQPLDQASGMELEFRHLAALKMLNCRCSAANLPANKGKNRLVNMVPFDSTRVRLLANPGSGEDGVDYINASWIDGYRQRRSYIATQGPLPNTIDDFWRMLWEHESCIVVMLTKLRELGREKCSQYYPSERSARYGQLVIEPIAEYNMPQYVLREFKMTDTTNGQSRTIRHFQYMDWPEQGSPKSGELFVEFI</sequence>
<feature type="domain" description="Fibronectin type-III" evidence="13">
    <location>
        <begin position="19"/>
        <end position="126"/>
    </location>
</feature>
<dbReference type="InterPro" id="IPR029021">
    <property type="entry name" value="Prot-tyrosine_phosphatase-like"/>
</dbReference>
<evidence type="ECO:0000259" key="12">
    <source>
        <dbReference type="PROSITE" id="PS50056"/>
    </source>
</evidence>
<evidence type="ECO:0000256" key="8">
    <source>
        <dbReference type="ARBA" id="ARBA00023180"/>
    </source>
</evidence>
<dbReference type="CDD" id="cd14553">
    <property type="entry name" value="R-PTPc-LAR-1"/>
    <property type="match status" value="1"/>
</dbReference>
<keyword evidence="7 10" id="KW-0472">Membrane</keyword>
<feature type="domain" description="Tyrosine-protein phosphatase" evidence="11">
    <location>
        <begin position="839"/>
        <end position="1021"/>
    </location>
</feature>
<dbReference type="InterPro" id="IPR003961">
    <property type="entry name" value="FN3_dom"/>
</dbReference>